<feature type="domain" description="C2H2-type" evidence="11">
    <location>
        <begin position="539"/>
        <end position="566"/>
    </location>
</feature>
<feature type="domain" description="C2H2-type" evidence="11">
    <location>
        <begin position="679"/>
        <end position="706"/>
    </location>
</feature>
<dbReference type="InterPro" id="IPR036236">
    <property type="entry name" value="Znf_C2H2_sf"/>
</dbReference>
<dbReference type="Gene3D" id="3.30.160.60">
    <property type="entry name" value="Classic Zinc Finger"/>
    <property type="match status" value="9"/>
</dbReference>
<evidence type="ECO:0000256" key="2">
    <source>
        <dbReference type="ARBA" id="ARBA00022723"/>
    </source>
</evidence>
<organism evidence="14 15">
    <name type="scientific">Chelydra serpentina</name>
    <name type="common">Snapping turtle</name>
    <name type="synonym">Testudo serpentina</name>
    <dbReference type="NCBI Taxonomy" id="8475"/>
    <lineage>
        <taxon>Eukaryota</taxon>
        <taxon>Metazoa</taxon>
        <taxon>Chordata</taxon>
        <taxon>Craniata</taxon>
        <taxon>Vertebrata</taxon>
        <taxon>Euteleostomi</taxon>
        <taxon>Archelosauria</taxon>
        <taxon>Testudinata</taxon>
        <taxon>Testudines</taxon>
        <taxon>Cryptodira</taxon>
        <taxon>Durocryptodira</taxon>
        <taxon>Americhelydia</taxon>
        <taxon>Chelydroidea</taxon>
        <taxon>Chelydridae</taxon>
        <taxon>Chelydra</taxon>
    </lineage>
</organism>
<dbReference type="SMART" id="SM00355">
    <property type="entry name" value="ZnF_C2H2"/>
    <property type="match status" value="9"/>
</dbReference>
<evidence type="ECO:0000259" key="13">
    <source>
        <dbReference type="PROSITE" id="PS50805"/>
    </source>
</evidence>
<comment type="subcellular location">
    <subcellularLocation>
        <location evidence="1">Nucleus</location>
    </subcellularLocation>
</comment>
<dbReference type="SUPFAM" id="SSF109640">
    <property type="entry name" value="KRAB domain (Kruppel-associated box)"/>
    <property type="match status" value="1"/>
</dbReference>
<evidence type="ECO:0000256" key="8">
    <source>
        <dbReference type="ARBA" id="ARBA00023242"/>
    </source>
</evidence>
<dbReference type="PROSITE" id="PS50157">
    <property type="entry name" value="ZINC_FINGER_C2H2_2"/>
    <property type="match status" value="9"/>
</dbReference>
<feature type="domain" description="C2H2-type" evidence="11">
    <location>
        <begin position="455"/>
        <end position="482"/>
    </location>
</feature>
<feature type="domain" description="C2H2-type" evidence="11">
    <location>
        <begin position="595"/>
        <end position="622"/>
    </location>
</feature>
<feature type="domain" description="C2H2-type" evidence="11">
    <location>
        <begin position="623"/>
        <end position="650"/>
    </location>
</feature>
<evidence type="ECO:0000313" key="15">
    <source>
        <dbReference type="Proteomes" id="UP000765507"/>
    </source>
</evidence>
<feature type="domain" description="KRAB" evidence="13">
    <location>
        <begin position="239"/>
        <end position="311"/>
    </location>
</feature>
<evidence type="ECO:0000256" key="7">
    <source>
        <dbReference type="ARBA" id="ARBA00023163"/>
    </source>
</evidence>
<feature type="domain" description="C2H2-type" evidence="11">
    <location>
        <begin position="651"/>
        <end position="678"/>
    </location>
</feature>
<dbReference type="Pfam" id="PF01352">
    <property type="entry name" value="KRAB"/>
    <property type="match status" value="1"/>
</dbReference>
<evidence type="ECO:0000256" key="5">
    <source>
        <dbReference type="ARBA" id="ARBA00022833"/>
    </source>
</evidence>
<dbReference type="FunFam" id="3.30.160.60:FF:002343">
    <property type="entry name" value="Zinc finger protein 33A"/>
    <property type="match status" value="2"/>
</dbReference>
<accession>A0A8T1SLL6</accession>
<protein>
    <submittedName>
        <fullName evidence="14">Zinc finger protein 34</fullName>
    </submittedName>
</protein>
<dbReference type="PANTHER" id="PTHR24381">
    <property type="entry name" value="ZINC FINGER PROTEIN"/>
    <property type="match status" value="1"/>
</dbReference>
<dbReference type="GO" id="GO:0008270">
    <property type="term" value="F:zinc ion binding"/>
    <property type="evidence" value="ECO:0007669"/>
    <property type="project" value="UniProtKB-KW"/>
</dbReference>
<dbReference type="PROSITE" id="PS00028">
    <property type="entry name" value="ZINC_FINGER_C2H2_1"/>
    <property type="match status" value="9"/>
</dbReference>
<keyword evidence="2" id="KW-0479">Metal-binding</keyword>
<dbReference type="SUPFAM" id="SSF57667">
    <property type="entry name" value="beta-beta-alpha zinc fingers"/>
    <property type="match status" value="5"/>
</dbReference>
<reference evidence="14 15" key="1">
    <citation type="journal article" date="2020" name="G3 (Bethesda)">
        <title>Draft Genome of the Common Snapping Turtle, Chelydra serpentina, a Model for Phenotypic Plasticity in Reptiles.</title>
        <authorList>
            <person name="Das D."/>
            <person name="Singh S.K."/>
            <person name="Bierstedt J."/>
            <person name="Erickson A."/>
            <person name="Galli G.L.J."/>
            <person name="Crossley D.A. 2nd"/>
            <person name="Rhen T."/>
        </authorList>
    </citation>
    <scope>NUCLEOTIDE SEQUENCE [LARGE SCALE GENOMIC DNA]</scope>
    <source>
        <strain evidence="14">KW</strain>
    </source>
</reference>
<evidence type="ECO:0000256" key="10">
    <source>
        <dbReference type="SAM" id="MobiDB-lite"/>
    </source>
</evidence>
<dbReference type="InterPro" id="IPR001909">
    <property type="entry name" value="KRAB"/>
</dbReference>
<dbReference type="InterPro" id="IPR003309">
    <property type="entry name" value="SCAN_dom"/>
</dbReference>
<keyword evidence="15" id="KW-1185">Reference proteome</keyword>
<evidence type="ECO:0000259" key="12">
    <source>
        <dbReference type="PROSITE" id="PS50804"/>
    </source>
</evidence>
<feature type="domain" description="C2H2-type" evidence="11">
    <location>
        <begin position="511"/>
        <end position="538"/>
    </location>
</feature>
<comment type="caution">
    <text evidence="14">The sequence shown here is derived from an EMBL/GenBank/DDBJ whole genome shotgun (WGS) entry which is preliminary data.</text>
</comment>
<feature type="domain" description="C2H2-type" evidence="11">
    <location>
        <begin position="483"/>
        <end position="510"/>
    </location>
</feature>
<dbReference type="SMART" id="SM00431">
    <property type="entry name" value="SCAN"/>
    <property type="match status" value="1"/>
</dbReference>
<dbReference type="FunFam" id="3.30.160.60:FF:000690">
    <property type="entry name" value="Zinc finger protein 354C"/>
    <property type="match status" value="1"/>
</dbReference>
<dbReference type="Gene3D" id="6.10.140.140">
    <property type="match status" value="1"/>
</dbReference>
<keyword evidence="3" id="KW-0677">Repeat</keyword>
<feature type="region of interest" description="Disordered" evidence="10">
    <location>
        <begin position="337"/>
        <end position="407"/>
    </location>
</feature>
<feature type="region of interest" description="Disordered" evidence="10">
    <location>
        <begin position="1"/>
        <end position="164"/>
    </location>
</feature>
<dbReference type="GO" id="GO:0005634">
    <property type="term" value="C:nucleus"/>
    <property type="evidence" value="ECO:0007669"/>
    <property type="project" value="UniProtKB-SubCell"/>
</dbReference>
<dbReference type="SUPFAM" id="SSF47353">
    <property type="entry name" value="Retrovirus capsid dimerization domain-like"/>
    <property type="match status" value="1"/>
</dbReference>
<evidence type="ECO:0000256" key="3">
    <source>
        <dbReference type="ARBA" id="ARBA00022737"/>
    </source>
</evidence>
<evidence type="ECO:0000259" key="11">
    <source>
        <dbReference type="PROSITE" id="PS50157"/>
    </source>
</evidence>
<keyword evidence="6" id="KW-0805">Transcription regulation</keyword>
<evidence type="ECO:0000256" key="9">
    <source>
        <dbReference type="PROSITE-ProRule" id="PRU00042"/>
    </source>
</evidence>
<dbReference type="Proteomes" id="UP000765507">
    <property type="component" value="Unassembled WGS sequence"/>
</dbReference>
<dbReference type="CDD" id="cd07765">
    <property type="entry name" value="KRAB_A-box"/>
    <property type="match status" value="1"/>
</dbReference>
<keyword evidence="5" id="KW-0862">Zinc</keyword>
<dbReference type="Gene3D" id="1.10.4020.10">
    <property type="entry name" value="DNA breaking-rejoining enzymes"/>
    <property type="match status" value="1"/>
</dbReference>
<proteinExistence type="predicted"/>
<dbReference type="PROSITE" id="PS50804">
    <property type="entry name" value="SCAN_BOX"/>
    <property type="match status" value="1"/>
</dbReference>
<feature type="domain" description="C2H2-type" evidence="11">
    <location>
        <begin position="567"/>
        <end position="594"/>
    </location>
</feature>
<dbReference type="PANTHER" id="PTHR24381:SF393">
    <property type="entry name" value="CHROMATIN-LINKED ADAPTOR FOR MSL PROTEINS, ISOFORM B"/>
    <property type="match status" value="1"/>
</dbReference>
<dbReference type="PROSITE" id="PS50805">
    <property type="entry name" value="KRAB"/>
    <property type="match status" value="1"/>
</dbReference>
<keyword evidence="7" id="KW-0804">Transcription</keyword>
<dbReference type="Pfam" id="PF02023">
    <property type="entry name" value="SCAN"/>
    <property type="match status" value="1"/>
</dbReference>
<evidence type="ECO:0000313" key="14">
    <source>
        <dbReference type="EMBL" id="KAG6929577.1"/>
    </source>
</evidence>
<sequence length="716" mass="79634">MAAVEPAQDQAQLEIATAGMWGEPRAWGEGRCEIPVQHPKREEREAEEQSPGWPLSPRALSQSWLGCSEGEDSPLRTAKTPPRSWEGADTAGLEQAMPPHDWPHGDEVPSFHREAPEASGSMGTGPTRGCAEGKAAVSEQASEEAHRFQFRSGPAQPREAPRDTLARLSRAARLWLRPGERTKEQIVDVVVRERFLGTLRADVRAWVTAREPRSSEEAAALAEACLGQEESTQPAQGPVTFEEVAVYFTEEEWAVLDPSQRALYRDVMQENYESVTSLAGFLIPKPDVISRLERGEEPWVSYPQGSEQRGSLRGACIGFPVSKPDVISQLKGESELWVPDLHGSEEKKSPRGTCAGEGPARENAQPQGPQQVEPHRTLSVKSEGNESWMPTQGEPHPTSSMKCEGGGEQEDVCVSWGGLEGQEGAQPPSPGGGSEGHRYIQVLLSLQPEQQQQQRPCPECGKIFVDGAHLLRHQRLHALEKPFPCPDCWRGFLRRCDLAVHRRSHTGEIPFPCLDCGEGFLRRCDLATHRKSHMGEWPHQCPKCGRRFRKRSVLVNHQRTHLQDDRYKCPECGQGFKWPGQLEMHRYSHMEEKRHTCFKCGESFSQRSHLLAHQGSHLGDSPYHCADCGKGFAQHPDLILHRRSHTGDRPFHCPQCGIGFGRSSDLRNHQSVHAGQQPHKCPVCGKGFQERALLATHQKSHGGEDFYLGVAAVWTG</sequence>
<gene>
    <name evidence="14" type="ORF">G0U57_005394</name>
</gene>
<dbReference type="FunFam" id="3.30.160.60:FF:000414">
    <property type="entry name" value="Zinc finger protein 398"/>
    <property type="match status" value="1"/>
</dbReference>
<keyword evidence="8" id="KW-0539">Nucleus</keyword>
<dbReference type="GO" id="GO:0000981">
    <property type="term" value="F:DNA-binding transcription factor activity, RNA polymerase II-specific"/>
    <property type="evidence" value="ECO:0007669"/>
    <property type="project" value="TreeGrafter"/>
</dbReference>
<dbReference type="FunFam" id="3.30.160.60:FF:000286">
    <property type="entry name" value="Zinc finger protein 770"/>
    <property type="match status" value="1"/>
</dbReference>
<dbReference type="InterPro" id="IPR036051">
    <property type="entry name" value="KRAB_dom_sf"/>
</dbReference>
<dbReference type="GO" id="GO:0000977">
    <property type="term" value="F:RNA polymerase II transcription regulatory region sequence-specific DNA binding"/>
    <property type="evidence" value="ECO:0007669"/>
    <property type="project" value="TreeGrafter"/>
</dbReference>
<name>A0A8T1SLL6_CHESE</name>
<evidence type="ECO:0000256" key="6">
    <source>
        <dbReference type="ARBA" id="ARBA00023015"/>
    </source>
</evidence>
<feature type="domain" description="SCAN box" evidence="12">
    <location>
        <begin position="147"/>
        <end position="223"/>
    </location>
</feature>
<dbReference type="InterPro" id="IPR013087">
    <property type="entry name" value="Znf_C2H2_type"/>
</dbReference>
<keyword evidence="4 9" id="KW-0863">Zinc-finger</keyword>
<dbReference type="AlphaFoldDB" id="A0A8T1SLL6"/>
<dbReference type="InterPro" id="IPR038269">
    <property type="entry name" value="SCAN_sf"/>
</dbReference>
<dbReference type="SMART" id="SM00349">
    <property type="entry name" value="KRAB"/>
    <property type="match status" value="1"/>
</dbReference>
<dbReference type="Pfam" id="PF00096">
    <property type="entry name" value="zf-C2H2"/>
    <property type="match status" value="6"/>
</dbReference>
<dbReference type="EMBL" id="JAHGAV010000172">
    <property type="protein sequence ID" value="KAG6929577.1"/>
    <property type="molecule type" value="Genomic_DNA"/>
</dbReference>
<feature type="compositionally biased region" description="Basic and acidic residues" evidence="10">
    <location>
        <begin position="101"/>
        <end position="116"/>
    </location>
</feature>
<evidence type="ECO:0000256" key="1">
    <source>
        <dbReference type="ARBA" id="ARBA00004123"/>
    </source>
</evidence>
<evidence type="ECO:0000256" key="4">
    <source>
        <dbReference type="ARBA" id="ARBA00022771"/>
    </source>
</evidence>
<dbReference type="OrthoDB" id="6077919at2759"/>